<keyword evidence="12" id="KW-0812">Transmembrane</keyword>
<comment type="caution">
    <text evidence="14">The sequence shown here is derived from an EMBL/GenBank/DDBJ whole genome shotgun (WGS) entry which is preliminary data.</text>
</comment>
<dbReference type="CDD" id="cd00075">
    <property type="entry name" value="HATPase"/>
    <property type="match status" value="1"/>
</dbReference>
<dbReference type="PANTHER" id="PTHR45453">
    <property type="entry name" value="PHOSPHATE REGULON SENSOR PROTEIN PHOR"/>
    <property type="match status" value="1"/>
</dbReference>
<evidence type="ECO:0000256" key="9">
    <source>
        <dbReference type="ARBA" id="ARBA00022840"/>
    </source>
</evidence>
<dbReference type="Gene3D" id="1.10.287.130">
    <property type="match status" value="1"/>
</dbReference>
<gene>
    <name evidence="14" type="ORF">GGQ63_002396</name>
</gene>
<dbReference type="EMBL" id="JACHOO010000004">
    <property type="protein sequence ID" value="MBB5753330.1"/>
    <property type="molecule type" value="Genomic_DNA"/>
</dbReference>
<dbReference type="CDD" id="cd00082">
    <property type="entry name" value="HisKA"/>
    <property type="match status" value="1"/>
</dbReference>
<dbReference type="FunFam" id="1.10.287.130:FF:000008">
    <property type="entry name" value="Two-component sensor histidine kinase"/>
    <property type="match status" value="1"/>
</dbReference>
<dbReference type="GO" id="GO:0004721">
    <property type="term" value="F:phosphoprotein phosphatase activity"/>
    <property type="evidence" value="ECO:0007669"/>
    <property type="project" value="TreeGrafter"/>
</dbReference>
<dbReference type="Pfam" id="PF08448">
    <property type="entry name" value="PAS_4"/>
    <property type="match status" value="1"/>
</dbReference>
<evidence type="ECO:0000313" key="14">
    <source>
        <dbReference type="EMBL" id="MBB5753330.1"/>
    </source>
</evidence>
<dbReference type="InterPro" id="IPR005467">
    <property type="entry name" value="His_kinase_dom"/>
</dbReference>
<sequence length="434" mass="47124">MSEGDAEETGMLGRLRAVRFRLAAIVLIVAAFALAGTIEPPAALLLAAIMALLCLAPAAGTAREARLPKPAAAPTWPELGVKSVTDALPYPCFVLDRRGVVRYGNTLAQGAFPIRPGDPLSFRLRAPDLVAAFERVAAGGAAERVTFSERVPTERWYDAWFAGLDPRSNGLPAFVVLVFQDLTEQRRLERVRADFVANASHELRTPLASLSGFIETLQGPARDDAEARRRFLAIMHEQASRMSRLIDDLLSLSRIEMKAHMRPQAPVDLAAVLRHVVDSLEPLARDNGVAIETEGLGTPVTVAGDRDELVQVFENLVENACKYGQGGGRVEVTLRPGAGERKDVTVAVRDFGPGIAEEHLPRLTERFYRIDVQASRAIRGTGLGLAIVKHILARHRGRLTIESRLGEGARFTVHLPAAASRDSPARSDNSLINQ</sequence>
<keyword evidence="9" id="KW-0067">ATP-binding</keyword>
<dbReference type="EC" id="2.7.13.3" evidence="3"/>
<feature type="domain" description="Histidine kinase" evidence="13">
    <location>
        <begin position="198"/>
        <end position="419"/>
    </location>
</feature>
<evidence type="ECO:0000313" key="15">
    <source>
        <dbReference type="Proteomes" id="UP000523821"/>
    </source>
</evidence>
<dbReference type="GO" id="GO:0005524">
    <property type="term" value="F:ATP binding"/>
    <property type="evidence" value="ECO:0007669"/>
    <property type="project" value="UniProtKB-KW"/>
</dbReference>
<accession>A0A7W9FME5</accession>
<dbReference type="Proteomes" id="UP000523821">
    <property type="component" value="Unassembled WGS sequence"/>
</dbReference>
<proteinExistence type="predicted"/>
<evidence type="ECO:0000256" key="1">
    <source>
        <dbReference type="ARBA" id="ARBA00000085"/>
    </source>
</evidence>
<dbReference type="GO" id="GO:0005886">
    <property type="term" value="C:plasma membrane"/>
    <property type="evidence" value="ECO:0007669"/>
    <property type="project" value="UniProtKB-SubCell"/>
</dbReference>
<dbReference type="Gene3D" id="3.30.565.10">
    <property type="entry name" value="Histidine kinase-like ATPase, C-terminal domain"/>
    <property type="match status" value="1"/>
</dbReference>
<evidence type="ECO:0000259" key="13">
    <source>
        <dbReference type="PROSITE" id="PS50109"/>
    </source>
</evidence>
<reference evidence="14 15" key="1">
    <citation type="submission" date="2020-08" db="EMBL/GenBank/DDBJ databases">
        <title>Genomic Encyclopedia of Type Strains, Phase IV (KMG-IV): sequencing the most valuable type-strain genomes for metagenomic binning, comparative biology and taxonomic classification.</title>
        <authorList>
            <person name="Goeker M."/>
        </authorList>
    </citation>
    <scope>NUCLEOTIDE SEQUENCE [LARGE SCALE GENOMIC DNA]</scope>
    <source>
        <strain evidence="14 15">DSM 16268</strain>
    </source>
</reference>
<keyword evidence="6 14" id="KW-0808">Transferase</keyword>
<name>A0A7W9FME5_9HYPH</name>
<keyword evidence="15" id="KW-1185">Reference proteome</keyword>
<evidence type="ECO:0000256" key="5">
    <source>
        <dbReference type="ARBA" id="ARBA00022553"/>
    </source>
</evidence>
<keyword evidence="10" id="KW-0902">Two-component regulatory system</keyword>
<dbReference type="GO" id="GO:0000155">
    <property type="term" value="F:phosphorelay sensor kinase activity"/>
    <property type="evidence" value="ECO:0007669"/>
    <property type="project" value="InterPro"/>
</dbReference>
<dbReference type="GO" id="GO:0016036">
    <property type="term" value="P:cellular response to phosphate starvation"/>
    <property type="evidence" value="ECO:0007669"/>
    <property type="project" value="TreeGrafter"/>
</dbReference>
<comment type="subcellular location">
    <subcellularLocation>
        <location evidence="2">Cell membrane</location>
    </subcellularLocation>
</comment>
<dbReference type="PRINTS" id="PR00344">
    <property type="entry name" value="BCTRLSENSOR"/>
</dbReference>
<dbReference type="SMART" id="SM00388">
    <property type="entry name" value="HisKA"/>
    <property type="match status" value="1"/>
</dbReference>
<protein>
    <recommendedName>
        <fullName evidence="3">histidine kinase</fullName>
        <ecNumber evidence="3">2.7.13.3</ecNumber>
    </recommendedName>
</protein>
<evidence type="ECO:0000256" key="2">
    <source>
        <dbReference type="ARBA" id="ARBA00004236"/>
    </source>
</evidence>
<evidence type="ECO:0000256" key="6">
    <source>
        <dbReference type="ARBA" id="ARBA00022679"/>
    </source>
</evidence>
<evidence type="ECO:0000256" key="3">
    <source>
        <dbReference type="ARBA" id="ARBA00012438"/>
    </source>
</evidence>
<dbReference type="AlphaFoldDB" id="A0A7W9FME5"/>
<dbReference type="PROSITE" id="PS50109">
    <property type="entry name" value="HIS_KIN"/>
    <property type="match status" value="1"/>
</dbReference>
<dbReference type="InterPro" id="IPR003661">
    <property type="entry name" value="HisK_dim/P_dom"/>
</dbReference>
<evidence type="ECO:0000256" key="10">
    <source>
        <dbReference type="ARBA" id="ARBA00023012"/>
    </source>
</evidence>
<dbReference type="FunFam" id="3.30.565.10:FF:000006">
    <property type="entry name" value="Sensor histidine kinase WalK"/>
    <property type="match status" value="1"/>
</dbReference>
<keyword evidence="11 12" id="KW-0472">Membrane</keyword>
<evidence type="ECO:0000256" key="7">
    <source>
        <dbReference type="ARBA" id="ARBA00022741"/>
    </source>
</evidence>
<evidence type="ECO:0000256" key="4">
    <source>
        <dbReference type="ARBA" id="ARBA00022475"/>
    </source>
</evidence>
<dbReference type="InterPro" id="IPR036890">
    <property type="entry name" value="HATPase_C_sf"/>
</dbReference>
<keyword evidence="7" id="KW-0547">Nucleotide-binding</keyword>
<dbReference type="InterPro" id="IPR013656">
    <property type="entry name" value="PAS_4"/>
</dbReference>
<feature type="transmembrane region" description="Helical" evidence="12">
    <location>
        <begin position="20"/>
        <end position="38"/>
    </location>
</feature>
<evidence type="ECO:0000256" key="12">
    <source>
        <dbReference type="SAM" id="Phobius"/>
    </source>
</evidence>
<dbReference type="RefSeq" id="WP_183856038.1">
    <property type="nucleotide sequence ID" value="NZ_JACHOO010000004.1"/>
</dbReference>
<keyword evidence="8 14" id="KW-0418">Kinase</keyword>
<dbReference type="InterPro" id="IPR036097">
    <property type="entry name" value="HisK_dim/P_sf"/>
</dbReference>
<evidence type="ECO:0000256" key="11">
    <source>
        <dbReference type="ARBA" id="ARBA00023136"/>
    </source>
</evidence>
<dbReference type="Pfam" id="PF02518">
    <property type="entry name" value="HATPase_c"/>
    <property type="match status" value="1"/>
</dbReference>
<organism evidence="14 15">
    <name type="scientific">Prosthecomicrobium pneumaticum</name>
    <dbReference type="NCBI Taxonomy" id="81895"/>
    <lineage>
        <taxon>Bacteria</taxon>
        <taxon>Pseudomonadati</taxon>
        <taxon>Pseudomonadota</taxon>
        <taxon>Alphaproteobacteria</taxon>
        <taxon>Hyphomicrobiales</taxon>
        <taxon>Kaistiaceae</taxon>
        <taxon>Prosthecomicrobium</taxon>
    </lineage>
</organism>
<comment type="catalytic activity">
    <reaction evidence="1">
        <text>ATP + protein L-histidine = ADP + protein N-phospho-L-histidine.</text>
        <dbReference type="EC" id="2.7.13.3"/>
    </reaction>
</comment>
<dbReference type="InterPro" id="IPR003594">
    <property type="entry name" value="HATPase_dom"/>
</dbReference>
<evidence type="ECO:0000256" key="8">
    <source>
        <dbReference type="ARBA" id="ARBA00022777"/>
    </source>
</evidence>
<dbReference type="Pfam" id="PF00512">
    <property type="entry name" value="HisKA"/>
    <property type="match status" value="1"/>
</dbReference>
<dbReference type="PANTHER" id="PTHR45453:SF1">
    <property type="entry name" value="PHOSPHATE REGULON SENSOR PROTEIN PHOR"/>
    <property type="match status" value="1"/>
</dbReference>
<dbReference type="InterPro" id="IPR050351">
    <property type="entry name" value="BphY/WalK/GraS-like"/>
</dbReference>
<dbReference type="SUPFAM" id="SSF55874">
    <property type="entry name" value="ATPase domain of HSP90 chaperone/DNA topoisomerase II/histidine kinase"/>
    <property type="match status" value="1"/>
</dbReference>
<keyword evidence="4" id="KW-1003">Cell membrane</keyword>
<dbReference type="InterPro" id="IPR004358">
    <property type="entry name" value="Sig_transdc_His_kin-like_C"/>
</dbReference>
<keyword evidence="5" id="KW-0597">Phosphoprotein</keyword>
<dbReference type="SMART" id="SM00387">
    <property type="entry name" value="HATPase_c"/>
    <property type="match status" value="1"/>
</dbReference>
<keyword evidence="12" id="KW-1133">Transmembrane helix</keyword>
<dbReference type="SUPFAM" id="SSF47384">
    <property type="entry name" value="Homodimeric domain of signal transducing histidine kinase"/>
    <property type="match status" value="1"/>
</dbReference>
<dbReference type="Gene3D" id="3.30.450.20">
    <property type="entry name" value="PAS domain"/>
    <property type="match status" value="1"/>
</dbReference>